<dbReference type="Pfam" id="PF01717">
    <property type="entry name" value="Meth_synt_2"/>
    <property type="match status" value="1"/>
</dbReference>
<evidence type="ECO:0000259" key="1">
    <source>
        <dbReference type="Pfam" id="PF01717"/>
    </source>
</evidence>
<accession>A0A0D7A8D5</accession>
<name>A0A0D7A8D5_9AGAR</name>
<dbReference type="PANTHER" id="PTHR43844:SF1">
    <property type="entry name" value="METHIONINE SYNTHASE"/>
    <property type="match status" value="1"/>
</dbReference>
<evidence type="ECO:0000313" key="2">
    <source>
        <dbReference type="EMBL" id="KIY46985.1"/>
    </source>
</evidence>
<keyword evidence="3" id="KW-1185">Reference proteome</keyword>
<protein>
    <submittedName>
        <fullName evidence="2">UROD/MetE-like protein</fullName>
    </submittedName>
</protein>
<dbReference type="OrthoDB" id="7772923at2759"/>
<feature type="domain" description="Cobalamin-independent methionine synthase MetE C-terminal/archaeal" evidence="1">
    <location>
        <begin position="13"/>
        <end position="349"/>
    </location>
</feature>
<dbReference type="InterPro" id="IPR038071">
    <property type="entry name" value="UROD/MetE-like_sf"/>
</dbReference>
<dbReference type="Proteomes" id="UP000054144">
    <property type="component" value="Unassembled WGS sequence"/>
</dbReference>
<dbReference type="AlphaFoldDB" id="A0A0D7A8D5"/>
<dbReference type="GO" id="GO:0003871">
    <property type="term" value="F:5-methyltetrahydropteroyltriglutamate-homocysteine S-methyltransferase activity"/>
    <property type="evidence" value="ECO:0007669"/>
    <property type="project" value="InterPro"/>
</dbReference>
<dbReference type="NCBIfam" id="NF005085">
    <property type="entry name" value="PRK06520.1"/>
    <property type="match status" value="1"/>
</dbReference>
<dbReference type="Gene3D" id="3.20.20.210">
    <property type="match status" value="1"/>
</dbReference>
<evidence type="ECO:0000313" key="3">
    <source>
        <dbReference type="Proteomes" id="UP000054144"/>
    </source>
</evidence>
<dbReference type="GO" id="GO:0008270">
    <property type="term" value="F:zinc ion binding"/>
    <property type="evidence" value="ECO:0007669"/>
    <property type="project" value="InterPro"/>
</dbReference>
<dbReference type="SUPFAM" id="SSF51726">
    <property type="entry name" value="UROD/MetE-like"/>
    <property type="match status" value="1"/>
</dbReference>
<dbReference type="PANTHER" id="PTHR43844">
    <property type="entry name" value="METHIONINE SYNTHASE"/>
    <property type="match status" value="1"/>
</dbReference>
<dbReference type="GO" id="GO:0009086">
    <property type="term" value="P:methionine biosynthetic process"/>
    <property type="evidence" value="ECO:0007669"/>
    <property type="project" value="InterPro"/>
</dbReference>
<dbReference type="EMBL" id="KN882018">
    <property type="protein sequence ID" value="KIY46985.1"/>
    <property type="molecule type" value="Genomic_DNA"/>
</dbReference>
<proteinExistence type="predicted"/>
<organism evidence="2 3">
    <name type="scientific">Fistulina hepatica ATCC 64428</name>
    <dbReference type="NCBI Taxonomy" id="1128425"/>
    <lineage>
        <taxon>Eukaryota</taxon>
        <taxon>Fungi</taxon>
        <taxon>Dikarya</taxon>
        <taxon>Basidiomycota</taxon>
        <taxon>Agaricomycotina</taxon>
        <taxon>Agaricomycetes</taxon>
        <taxon>Agaricomycetidae</taxon>
        <taxon>Agaricales</taxon>
        <taxon>Fistulinaceae</taxon>
        <taxon>Fistulina</taxon>
    </lineage>
</organism>
<sequence length="372" mass="41560">MTHKINPPFRADHVGSFLRPQELLEARRQAQSGALTEVQLRHVEDKYITELVKKQQETGIKSVTDGEFRRAFFHLDFLRKLDGVAVTGAIKSHGSSGDFTPPTLSVTGKLGISKSVELDNFNYIKSLVDPTTGAVPKITIPSPTMVHFRGGRASIDITAYPDLDLFFDDLAQVYRTEIDMLYKAGCRYIQLDDTNLAYLCDPDMRAAAAERHGGVDALPLQYAKLINECIDGRPDDLCIAIHLCRGNFRSQWFAQGGYEPIAEVLFNKLNVDAYFLEWESDRAGDFKPLRFLPKGKVVVLGLVSSKISTLEAKEDIIKRIHEAAQYAPLEQLALSPQCGFSSTEEGNAITYESQWEKMKLVIDIAKEVWGDA</sequence>
<gene>
    <name evidence="2" type="ORF">FISHEDRAFT_75104</name>
</gene>
<dbReference type="InterPro" id="IPR002629">
    <property type="entry name" value="Met_Synth_C/arc"/>
</dbReference>
<dbReference type="CDD" id="cd03311">
    <property type="entry name" value="CIMS_C_terminal_like"/>
    <property type="match status" value="1"/>
</dbReference>
<reference evidence="2 3" key="1">
    <citation type="journal article" date="2015" name="Fungal Genet. Biol.">
        <title>Evolution of novel wood decay mechanisms in Agaricales revealed by the genome sequences of Fistulina hepatica and Cylindrobasidium torrendii.</title>
        <authorList>
            <person name="Floudas D."/>
            <person name="Held B.W."/>
            <person name="Riley R."/>
            <person name="Nagy L.G."/>
            <person name="Koehler G."/>
            <person name="Ransdell A.S."/>
            <person name="Younus H."/>
            <person name="Chow J."/>
            <person name="Chiniquy J."/>
            <person name="Lipzen A."/>
            <person name="Tritt A."/>
            <person name="Sun H."/>
            <person name="Haridas S."/>
            <person name="LaButti K."/>
            <person name="Ohm R.A."/>
            <person name="Kues U."/>
            <person name="Blanchette R.A."/>
            <person name="Grigoriev I.V."/>
            <person name="Minto R.E."/>
            <person name="Hibbett D.S."/>
        </authorList>
    </citation>
    <scope>NUCLEOTIDE SEQUENCE [LARGE SCALE GENOMIC DNA]</scope>
    <source>
        <strain evidence="2 3">ATCC 64428</strain>
    </source>
</reference>